<feature type="region of interest" description="Disordered" evidence="1">
    <location>
        <begin position="1"/>
        <end position="23"/>
    </location>
</feature>
<evidence type="ECO:0000256" key="1">
    <source>
        <dbReference type="SAM" id="MobiDB-lite"/>
    </source>
</evidence>
<proteinExistence type="predicted"/>
<dbReference type="HOGENOM" id="CLU_2942472_0_0_1"/>
<dbReference type="InParanoid" id="A0A0D0D816"/>
<organism evidence="2 3">
    <name type="scientific">Paxillus rubicundulus Ve08.2h10</name>
    <dbReference type="NCBI Taxonomy" id="930991"/>
    <lineage>
        <taxon>Eukaryota</taxon>
        <taxon>Fungi</taxon>
        <taxon>Dikarya</taxon>
        <taxon>Basidiomycota</taxon>
        <taxon>Agaricomycotina</taxon>
        <taxon>Agaricomycetes</taxon>
        <taxon>Agaricomycetidae</taxon>
        <taxon>Boletales</taxon>
        <taxon>Paxilineae</taxon>
        <taxon>Paxillaceae</taxon>
        <taxon>Paxillus</taxon>
    </lineage>
</organism>
<accession>A0A0D0D816</accession>
<evidence type="ECO:0000313" key="2">
    <source>
        <dbReference type="EMBL" id="KIK73205.1"/>
    </source>
</evidence>
<reference evidence="2 3" key="1">
    <citation type="submission" date="2014-04" db="EMBL/GenBank/DDBJ databases">
        <authorList>
            <consortium name="DOE Joint Genome Institute"/>
            <person name="Kuo A."/>
            <person name="Kohler A."/>
            <person name="Jargeat P."/>
            <person name="Nagy L.G."/>
            <person name="Floudas D."/>
            <person name="Copeland A."/>
            <person name="Barry K.W."/>
            <person name="Cichocki N."/>
            <person name="Veneault-Fourrey C."/>
            <person name="LaButti K."/>
            <person name="Lindquist E.A."/>
            <person name="Lipzen A."/>
            <person name="Lundell T."/>
            <person name="Morin E."/>
            <person name="Murat C."/>
            <person name="Sun H."/>
            <person name="Tunlid A."/>
            <person name="Henrissat B."/>
            <person name="Grigoriev I.V."/>
            <person name="Hibbett D.S."/>
            <person name="Martin F."/>
            <person name="Nordberg H.P."/>
            <person name="Cantor M.N."/>
            <person name="Hua S.X."/>
        </authorList>
    </citation>
    <scope>NUCLEOTIDE SEQUENCE [LARGE SCALE GENOMIC DNA]</scope>
    <source>
        <strain evidence="2 3">Ve08.2h10</strain>
    </source>
</reference>
<reference evidence="3" key="2">
    <citation type="submission" date="2015-01" db="EMBL/GenBank/DDBJ databases">
        <title>Evolutionary Origins and Diversification of the Mycorrhizal Mutualists.</title>
        <authorList>
            <consortium name="DOE Joint Genome Institute"/>
            <consortium name="Mycorrhizal Genomics Consortium"/>
            <person name="Kohler A."/>
            <person name="Kuo A."/>
            <person name="Nagy L.G."/>
            <person name="Floudas D."/>
            <person name="Copeland A."/>
            <person name="Barry K.W."/>
            <person name="Cichocki N."/>
            <person name="Veneault-Fourrey C."/>
            <person name="LaButti K."/>
            <person name="Lindquist E.A."/>
            <person name="Lipzen A."/>
            <person name="Lundell T."/>
            <person name="Morin E."/>
            <person name="Murat C."/>
            <person name="Riley R."/>
            <person name="Ohm R."/>
            <person name="Sun H."/>
            <person name="Tunlid A."/>
            <person name="Henrissat B."/>
            <person name="Grigoriev I.V."/>
            <person name="Hibbett D.S."/>
            <person name="Martin F."/>
        </authorList>
    </citation>
    <scope>NUCLEOTIDE SEQUENCE [LARGE SCALE GENOMIC DNA]</scope>
    <source>
        <strain evidence="3">Ve08.2h10</strain>
    </source>
</reference>
<name>A0A0D0D816_9AGAM</name>
<dbReference type="Proteomes" id="UP000054538">
    <property type="component" value="Unassembled WGS sequence"/>
</dbReference>
<protein>
    <submittedName>
        <fullName evidence="2">Uncharacterized protein</fullName>
    </submittedName>
</protein>
<dbReference type="AlphaFoldDB" id="A0A0D0D816"/>
<gene>
    <name evidence="2" type="ORF">PAXRUDRAFT_21116</name>
</gene>
<evidence type="ECO:0000313" key="3">
    <source>
        <dbReference type="Proteomes" id="UP000054538"/>
    </source>
</evidence>
<keyword evidence="3" id="KW-1185">Reference proteome</keyword>
<dbReference type="EMBL" id="KN830000">
    <property type="protein sequence ID" value="KIK73205.1"/>
    <property type="molecule type" value="Genomic_DNA"/>
</dbReference>
<sequence length="60" mass="6216">MDSKRALKLRAGPPGGGAETKSAFSALRSSASPLLRFSASPLLRFSASPLLRSSAFLPSP</sequence>